<evidence type="ECO:0000313" key="3">
    <source>
        <dbReference type="EMBL" id="GGB45801.1"/>
    </source>
</evidence>
<dbReference type="RefSeq" id="WP_188725249.1">
    <property type="nucleotide sequence ID" value="NZ_BMJD01000018.1"/>
</dbReference>
<feature type="domain" description="Purine catabolism PurC-like" evidence="1">
    <location>
        <begin position="10"/>
        <end position="123"/>
    </location>
</feature>
<accession>A0A9W5TXX0</accession>
<sequence length="526" mass="60613">MITVKEFAKELLNEDIELIAGDSDIGLNGRIEYLSVQELSEKTSRIKENGFIMTTFNAFKDIEHIVNHMAWFVKRGVKAVGFHTAVYKEVPKEIIEFAISQSLPLFYIPSDVSYSQIFDRFNQLLNKKDNIRQEEVNKLNEKMLESVFLEKDTDYIVNLIGNYINNIVVYLDPNFNVVSSWENRVGLDRDVDSLVKDIINNHYSALSKVRFSNQITELCLDELDGFRLSITLTPIYSTAKYYGILLTSNKNRNGMFVQDVIKHGTTVLRLIADRKNALDDQQKMEDINIFESIFRGDFKGGGTTTAFDCNKVKNLLLVEQRENKNLSQSFQVMDHVLNRNNREGLVWITNKKIIGIAQDEVDQGVLDEIISESSTVIIGVSSKLVSPDIEDIHNGYLQCRTALNHAIRRGLSYSKWDEIGLDKIVYVATEHSLFNHFDNEVLGPIIDYDKNKGTDLLHTLHSYLRNFFNLKETGQELFLHPNSIKYRLKKIMEILNINIHDPDNYMMLYFAFKMGEVKNQNFVDEP</sequence>
<keyword evidence="4" id="KW-1185">Reference proteome</keyword>
<dbReference type="InterPro" id="IPR042070">
    <property type="entry name" value="PucR_C-HTH_sf"/>
</dbReference>
<evidence type="ECO:0000259" key="1">
    <source>
        <dbReference type="Pfam" id="PF07905"/>
    </source>
</evidence>
<comment type="caution">
    <text evidence="3">The sequence shown here is derived from an EMBL/GenBank/DDBJ whole genome shotgun (WGS) entry which is preliminary data.</text>
</comment>
<organism evidence="3 4">
    <name type="scientific">Lentibacillus populi</name>
    <dbReference type="NCBI Taxonomy" id="1827502"/>
    <lineage>
        <taxon>Bacteria</taxon>
        <taxon>Bacillati</taxon>
        <taxon>Bacillota</taxon>
        <taxon>Bacilli</taxon>
        <taxon>Bacillales</taxon>
        <taxon>Bacillaceae</taxon>
        <taxon>Lentibacillus</taxon>
    </lineage>
</organism>
<dbReference type="Pfam" id="PF07905">
    <property type="entry name" value="PucR"/>
    <property type="match status" value="1"/>
</dbReference>
<dbReference type="PANTHER" id="PTHR33744">
    <property type="entry name" value="CARBOHYDRATE DIACID REGULATOR"/>
    <property type="match status" value="1"/>
</dbReference>
<dbReference type="EMBL" id="BMJD01000018">
    <property type="protein sequence ID" value="GGB45801.1"/>
    <property type="molecule type" value="Genomic_DNA"/>
</dbReference>
<dbReference type="InterPro" id="IPR051448">
    <property type="entry name" value="CdaR-like_regulators"/>
</dbReference>
<dbReference type="Pfam" id="PF13556">
    <property type="entry name" value="HTH_30"/>
    <property type="match status" value="1"/>
</dbReference>
<reference evidence="3" key="1">
    <citation type="journal article" date="2014" name="Int. J. Syst. Evol. Microbiol.">
        <title>Complete genome sequence of Corynebacterium casei LMG S-19264T (=DSM 44701T), isolated from a smear-ripened cheese.</title>
        <authorList>
            <consortium name="US DOE Joint Genome Institute (JGI-PGF)"/>
            <person name="Walter F."/>
            <person name="Albersmeier A."/>
            <person name="Kalinowski J."/>
            <person name="Ruckert C."/>
        </authorList>
    </citation>
    <scope>NUCLEOTIDE SEQUENCE</scope>
    <source>
        <strain evidence="3">CGMCC 1.15454</strain>
    </source>
</reference>
<reference evidence="3" key="2">
    <citation type="submission" date="2020-09" db="EMBL/GenBank/DDBJ databases">
        <authorList>
            <person name="Sun Q."/>
            <person name="Zhou Y."/>
        </authorList>
    </citation>
    <scope>NUCLEOTIDE SEQUENCE</scope>
    <source>
        <strain evidence="3">CGMCC 1.15454</strain>
    </source>
</reference>
<evidence type="ECO:0008006" key="5">
    <source>
        <dbReference type="Google" id="ProtNLM"/>
    </source>
</evidence>
<feature type="domain" description="PucR C-terminal helix-turn-helix" evidence="2">
    <location>
        <begin position="456"/>
        <end position="513"/>
    </location>
</feature>
<evidence type="ECO:0000259" key="2">
    <source>
        <dbReference type="Pfam" id="PF13556"/>
    </source>
</evidence>
<gene>
    <name evidence="3" type="ORF">GCM10011409_24230</name>
</gene>
<dbReference type="Proteomes" id="UP000621492">
    <property type="component" value="Unassembled WGS sequence"/>
</dbReference>
<proteinExistence type="predicted"/>
<dbReference type="PANTHER" id="PTHR33744:SF7">
    <property type="entry name" value="PUCR FAMILY TRANSCRIPTIONAL REGULATOR"/>
    <property type="match status" value="1"/>
</dbReference>
<name>A0A9W5TXX0_9BACI</name>
<dbReference type="AlphaFoldDB" id="A0A9W5TXX0"/>
<dbReference type="InterPro" id="IPR012914">
    <property type="entry name" value="PucR_dom"/>
</dbReference>
<protein>
    <recommendedName>
        <fullName evidence="5">PucR family transcriptional regulator</fullName>
    </recommendedName>
</protein>
<dbReference type="InterPro" id="IPR025736">
    <property type="entry name" value="PucR_C-HTH_dom"/>
</dbReference>
<evidence type="ECO:0000313" key="4">
    <source>
        <dbReference type="Proteomes" id="UP000621492"/>
    </source>
</evidence>
<dbReference type="Gene3D" id="1.10.10.2840">
    <property type="entry name" value="PucR C-terminal helix-turn-helix domain"/>
    <property type="match status" value="1"/>
</dbReference>